<dbReference type="AlphaFoldDB" id="A0A088CKH0"/>
<keyword evidence="10" id="KW-0934">Plastid</keyword>
<evidence type="ECO:0000256" key="7">
    <source>
        <dbReference type="ARBA" id="ARBA00022989"/>
    </source>
</evidence>
<keyword evidence="7 9" id="KW-1133">Transmembrane helix</keyword>
<evidence type="ECO:0000256" key="2">
    <source>
        <dbReference type="ARBA" id="ARBA00004141"/>
    </source>
</evidence>
<keyword evidence="10" id="KW-0150">Chloroplast</keyword>
<evidence type="ECO:0000256" key="3">
    <source>
        <dbReference type="ARBA" id="ARBA00008198"/>
    </source>
</evidence>
<dbReference type="GO" id="GO:0009522">
    <property type="term" value="C:photosystem I"/>
    <property type="evidence" value="ECO:0007669"/>
    <property type="project" value="InterPro"/>
</dbReference>
<evidence type="ECO:0000256" key="4">
    <source>
        <dbReference type="ARBA" id="ARBA00015395"/>
    </source>
</evidence>
<evidence type="ECO:0000256" key="5">
    <source>
        <dbReference type="ARBA" id="ARBA00022531"/>
    </source>
</evidence>
<organism evidence="10">
    <name type="scientific">prasinophyte sp. MBIC10622</name>
    <dbReference type="NCBI Taxonomy" id="156113"/>
    <lineage>
        <taxon>Eukaryota</taxon>
        <taxon>Viridiplantae</taxon>
        <taxon>Chlorophyta</taxon>
    </lineage>
</organism>
<gene>
    <name evidence="10" type="primary">ycf4</name>
</gene>
<evidence type="ECO:0000256" key="8">
    <source>
        <dbReference type="ARBA" id="ARBA00023136"/>
    </source>
</evidence>
<proteinExistence type="inferred from homology"/>
<geneLocation type="chloroplast" evidence="10"/>
<reference evidence="10" key="1">
    <citation type="journal article" date="2014" name="BMC Genomics">
        <title>Six newly sequenced chloroplast genomes from prasinophyte green algae provide insights into the relationships among prasinophyte lineages and the diversity of streamlined genome architecture in picoplanktonic species.</title>
        <authorList>
            <person name="Lemieux C."/>
            <person name="Otis C."/>
            <person name="Turmel M."/>
        </authorList>
    </citation>
    <scope>NUCLEOTIDE SEQUENCE</scope>
</reference>
<keyword evidence="5" id="KW-0602">Photosynthesis</keyword>
<comment type="function">
    <text evidence="1">Seems to be required for the assembly of the photosystem I complex.</text>
</comment>
<protein>
    <recommendedName>
        <fullName evidence="4">Photosystem I assembly protein Ycf4</fullName>
    </recommendedName>
</protein>
<name>A0A088CKH0_9CHLO</name>
<keyword evidence="8 9" id="KW-0472">Membrane</keyword>
<accession>A0A088CKH0</accession>
<evidence type="ECO:0000256" key="9">
    <source>
        <dbReference type="SAM" id="Phobius"/>
    </source>
</evidence>
<dbReference type="GO" id="GO:0015979">
    <property type="term" value="P:photosynthesis"/>
    <property type="evidence" value="ECO:0007669"/>
    <property type="project" value="UniProtKB-KW"/>
</dbReference>
<comment type="subcellular location">
    <subcellularLocation>
        <location evidence="2">Membrane</location>
        <topology evidence="2">Multi-pass membrane protein</topology>
    </subcellularLocation>
</comment>
<dbReference type="Pfam" id="PF02392">
    <property type="entry name" value="Ycf4"/>
    <property type="match status" value="1"/>
</dbReference>
<feature type="transmembrane region" description="Helical" evidence="9">
    <location>
        <begin position="55"/>
        <end position="75"/>
    </location>
</feature>
<evidence type="ECO:0000256" key="1">
    <source>
        <dbReference type="ARBA" id="ARBA00002862"/>
    </source>
</evidence>
<dbReference type="InterPro" id="IPR003359">
    <property type="entry name" value="PSI_Ycf4_assembly"/>
</dbReference>
<comment type="similarity">
    <text evidence="3">Belongs to the Ycf4 family.</text>
</comment>
<dbReference type="EMBL" id="KJ746602">
    <property type="protein sequence ID" value="AID67892.1"/>
    <property type="molecule type" value="Genomic_DNA"/>
</dbReference>
<evidence type="ECO:0000313" key="10">
    <source>
        <dbReference type="EMBL" id="AID67892.1"/>
    </source>
</evidence>
<sequence>MENVQVRRDFIAGTRRLENYFWSILLFFGGIGFIAKGLIDLLAARSEQFTQPVVMIFYGYIALCLCIYLVCSIVWNVGSGYNEFNKQTKEMKLVRWGFPGKYRRVVVTVPFQELQEVSIQSQTFGLQPNSISISCKNGQKLPILQTNLTLGQLEYYATQIAYYLQLPLKDTTLI</sequence>
<keyword evidence="6 9" id="KW-0812">Transmembrane</keyword>
<feature type="transmembrane region" description="Helical" evidence="9">
    <location>
        <begin position="20"/>
        <end position="43"/>
    </location>
</feature>
<evidence type="ECO:0000256" key="6">
    <source>
        <dbReference type="ARBA" id="ARBA00022692"/>
    </source>
</evidence>